<accession>A0A2U9IBW8</accession>
<dbReference type="OrthoDB" id="35796at2157"/>
<keyword evidence="2" id="KW-1185">Reference proteome</keyword>
<dbReference type="EMBL" id="CP029289">
    <property type="protein sequence ID" value="AWR93494.1"/>
    <property type="molecule type" value="Genomic_DNA"/>
</dbReference>
<dbReference type="AlphaFoldDB" id="A0A2U9IBW8"/>
<sequence>MDYIALSEALGIEKDKATYVYKRLNGGYYISLYYSKPPILISLRNWPLLYLKKKYFPKFSQPGYNEEFQLLVTLDIYTILGSSYFLINNEYNVPHKLVNKELEGVYYAIEQVAKQESIYPYPTMSIDNIDTDLTPFIKDIVERRVRDNKEDIARLFQSIAFNSTVMEELRKNYPWAKTINENNSLKAIALSNKFEDFIKEYSNYIFYLAAEKTFLFDKIVIDQGIRDAINYVEKSEIKENPSTDYEKEITNIYNIIKAEANYID</sequence>
<organism evidence="1 2">
    <name type="scientific">Acidianus brierleyi</name>
    <dbReference type="NCBI Taxonomy" id="41673"/>
    <lineage>
        <taxon>Archaea</taxon>
        <taxon>Thermoproteota</taxon>
        <taxon>Thermoprotei</taxon>
        <taxon>Sulfolobales</taxon>
        <taxon>Sulfolobaceae</taxon>
        <taxon>Acidianus</taxon>
    </lineage>
</organism>
<name>A0A2U9IBW8_9CREN</name>
<dbReference type="Proteomes" id="UP000248044">
    <property type="component" value="Chromosome"/>
</dbReference>
<dbReference type="GeneID" id="36830804"/>
<dbReference type="RefSeq" id="WP_110269378.1">
    <property type="nucleotide sequence ID" value="NZ_CP029289.2"/>
</dbReference>
<evidence type="ECO:0000313" key="1">
    <source>
        <dbReference type="EMBL" id="AWR93494.1"/>
    </source>
</evidence>
<proteinExistence type="predicted"/>
<reference evidence="1 2" key="1">
    <citation type="submission" date="2018-05" db="EMBL/GenBank/DDBJ databases">
        <title>Complete Genome Sequences of Extremely Thermoacidophilic, Metal-Mobilizing Type-Strain Members of the Archaeal Family Sulfolobaceae: Acidianus brierleyi DSM-1651T, Acidianus sulfidivorans DSM-18786T, Metallosphaera hakonensis DSM-7519T, and Metallosphaera prunae DSM-10039T.</title>
        <authorList>
            <person name="Counts J.A."/>
            <person name="Kelly R.M."/>
        </authorList>
    </citation>
    <scope>NUCLEOTIDE SEQUENCE [LARGE SCALE GENOMIC DNA]</scope>
    <source>
        <strain evidence="1 2">DSM 1651</strain>
    </source>
</reference>
<evidence type="ECO:0000313" key="2">
    <source>
        <dbReference type="Proteomes" id="UP000248044"/>
    </source>
</evidence>
<dbReference type="KEGG" id="abri:DFR85_01570"/>
<protein>
    <submittedName>
        <fullName evidence="1">Uncharacterized protein</fullName>
    </submittedName>
</protein>
<gene>
    <name evidence="1" type="ORF">DFR85_01570</name>
</gene>